<gene>
    <name evidence="1" type="ORF">J2T15_001976</name>
</gene>
<accession>A0ABT9U0A3</accession>
<evidence type="ECO:0000313" key="2">
    <source>
        <dbReference type="Proteomes" id="UP001229346"/>
    </source>
</evidence>
<protein>
    <recommendedName>
        <fullName evidence="3">dUTPase</fullName>
    </recommendedName>
</protein>
<dbReference type="EMBL" id="JAUSSU010000003">
    <property type="protein sequence ID" value="MDQ0112541.1"/>
    <property type="molecule type" value="Genomic_DNA"/>
</dbReference>
<reference evidence="1 2" key="1">
    <citation type="submission" date="2023-07" db="EMBL/GenBank/DDBJ databases">
        <title>Sorghum-associated microbial communities from plants grown in Nebraska, USA.</title>
        <authorList>
            <person name="Schachtman D."/>
        </authorList>
    </citation>
    <scope>NUCLEOTIDE SEQUENCE [LARGE SCALE GENOMIC DNA]</scope>
    <source>
        <strain evidence="1 2">CC482</strain>
    </source>
</reference>
<evidence type="ECO:0000313" key="1">
    <source>
        <dbReference type="EMBL" id="MDQ0112541.1"/>
    </source>
</evidence>
<proteinExistence type="predicted"/>
<name>A0ABT9U0A3_PAEHA</name>
<sequence>MKENKRKAYLALNYQALLDIKNSGESNIDNFNRVFRVAHAFHTLALFIMEDFVGFNEDDFWENIAGLERDFGLTHYSELFEKVSSDELLR</sequence>
<organism evidence="1 2">
    <name type="scientific">Paenibacillus harenae</name>
    <dbReference type="NCBI Taxonomy" id="306543"/>
    <lineage>
        <taxon>Bacteria</taxon>
        <taxon>Bacillati</taxon>
        <taxon>Bacillota</taxon>
        <taxon>Bacilli</taxon>
        <taxon>Bacillales</taxon>
        <taxon>Paenibacillaceae</taxon>
        <taxon>Paenibacillus</taxon>
    </lineage>
</organism>
<dbReference type="Proteomes" id="UP001229346">
    <property type="component" value="Unassembled WGS sequence"/>
</dbReference>
<dbReference type="RefSeq" id="WP_307203408.1">
    <property type="nucleotide sequence ID" value="NZ_JAUSSU010000003.1"/>
</dbReference>
<evidence type="ECO:0008006" key="3">
    <source>
        <dbReference type="Google" id="ProtNLM"/>
    </source>
</evidence>
<comment type="caution">
    <text evidence="1">The sequence shown here is derived from an EMBL/GenBank/DDBJ whole genome shotgun (WGS) entry which is preliminary data.</text>
</comment>
<keyword evidence="2" id="KW-1185">Reference proteome</keyword>